<protein>
    <submittedName>
        <fullName evidence="3">ABC transporter substrate-binding protein</fullName>
    </submittedName>
</protein>
<dbReference type="Pfam" id="PF12010">
    <property type="entry name" value="DUF3502"/>
    <property type="match status" value="1"/>
</dbReference>
<dbReference type="AlphaFoldDB" id="A0A9D1F250"/>
<reference evidence="3" key="1">
    <citation type="submission" date="2020-10" db="EMBL/GenBank/DDBJ databases">
        <authorList>
            <person name="Gilroy R."/>
        </authorList>
    </citation>
    <scope>NUCLEOTIDE SEQUENCE</scope>
    <source>
        <strain evidence="3">CHK178-757</strain>
    </source>
</reference>
<sequence length="516" mass="56799">MNRLFKNVIGAGAACLFLFLTGSCLEQNPQVTLPETAGSSSESGDNDDVADIVYMYPWYGTISSGIDDVEAAINEITEEKIGVHVTLKPVVYSAFSQEMSLVLAGNEKVDLVTVPDDYMDMLAEDQLLDMTGWMEDYGQGILDAVGEFISGTMRDGKIYGVTVMGGKAISAHFLMRTDWLEETGIDVEQIAPVNSISDMGDTLDVIEAIFEKVGENHPEAEICVTNVGQSNLDSLISYDSMGDSLGVIMGGNSYTIENLYASEEYRQAVELASRWNSLGYIMQDAAVNTASSGNILMSGNAFCYIDVTQQGVEAQYKQTTGYDFTAVQVMQPLLYTGQNVQTVNALPICCQEPEAAVKFLNLMYTDKDVVNLLAYGIEGVHYRFMEDGTVDYPEGITAQNSAYPCSQTWLFGNTLLDYVKVGNVLDLYEIQAQANETAARSSALGFIYDNTPVFSQVSACQKIVEQYEPGLLTGELDIKMLDEFNDKLEDAGINQIIQEKQRQFDTWLEENQIETE</sequence>
<gene>
    <name evidence="3" type="ORF">IAB46_01520</name>
</gene>
<name>A0A9D1F250_9FIRM</name>
<feature type="chain" id="PRO_5039335608" evidence="1">
    <location>
        <begin position="27"/>
        <end position="516"/>
    </location>
</feature>
<organism evidence="3 4">
    <name type="scientific">Candidatus Scybalocola faecigallinarum</name>
    <dbReference type="NCBI Taxonomy" id="2840941"/>
    <lineage>
        <taxon>Bacteria</taxon>
        <taxon>Bacillati</taxon>
        <taxon>Bacillota</taxon>
        <taxon>Clostridia</taxon>
        <taxon>Lachnospirales</taxon>
        <taxon>Lachnospiraceae</taxon>
        <taxon>Lachnospiraceae incertae sedis</taxon>
        <taxon>Candidatus Scybalocola (ex Gilroy et al. 2021)</taxon>
    </lineage>
</organism>
<proteinExistence type="predicted"/>
<dbReference type="EMBL" id="DVIT01000006">
    <property type="protein sequence ID" value="HIS46235.1"/>
    <property type="molecule type" value="Genomic_DNA"/>
</dbReference>
<evidence type="ECO:0000313" key="3">
    <source>
        <dbReference type="EMBL" id="HIS46235.1"/>
    </source>
</evidence>
<comment type="caution">
    <text evidence="3">The sequence shown here is derived from an EMBL/GenBank/DDBJ whole genome shotgun (WGS) entry which is preliminary data.</text>
</comment>
<evidence type="ECO:0000259" key="2">
    <source>
        <dbReference type="Pfam" id="PF12010"/>
    </source>
</evidence>
<feature type="domain" description="DUF3502" evidence="2">
    <location>
        <begin position="443"/>
        <end position="508"/>
    </location>
</feature>
<dbReference type="Proteomes" id="UP000823927">
    <property type="component" value="Unassembled WGS sequence"/>
</dbReference>
<dbReference type="SUPFAM" id="SSF53850">
    <property type="entry name" value="Periplasmic binding protein-like II"/>
    <property type="match status" value="1"/>
</dbReference>
<keyword evidence="1" id="KW-0732">Signal</keyword>
<dbReference type="Gene3D" id="3.40.190.10">
    <property type="entry name" value="Periplasmic binding protein-like II"/>
    <property type="match status" value="2"/>
</dbReference>
<evidence type="ECO:0000256" key="1">
    <source>
        <dbReference type="SAM" id="SignalP"/>
    </source>
</evidence>
<accession>A0A9D1F250</accession>
<dbReference type="InterPro" id="IPR022627">
    <property type="entry name" value="DUF3502"/>
</dbReference>
<reference evidence="3" key="2">
    <citation type="journal article" date="2021" name="PeerJ">
        <title>Extensive microbial diversity within the chicken gut microbiome revealed by metagenomics and culture.</title>
        <authorList>
            <person name="Gilroy R."/>
            <person name="Ravi A."/>
            <person name="Getino M."/>
            <person name="Pursley I."/>
            <person name="Horton D.L."/>
            <person name="Alikhan N.F."/>
            <person name="Baker D."/>
            <person name="Gharbi K."/>
            <person name="Hall N."/>
            <person name="Watson M."/>
            <person name="Adriaenssens E.M."/>
            <person name="Foster-Nyarko E."/>
            <person name="Jarju S."/>
            <person name="Secka A."/>
            <person name="Antonio M."/>
            <person name="Oren A."/>
            <person name="Chaudhuri R.R."/>
            <person name="La Ragione R."/>
            <person name="Hildebrand F."/>
            <person name="Pallen M.J."/>
        </authorList>
    </citation>
    <scope>NUCLEOTIDE SEQUENCE</scope>
    <source>
        <strain evidence="3">CHK178-757</strain>
    </source>
</reference>
<dbReference type="PROSITE" id="PS51257">
    <property type="entry name" value="PROKAR_LIPOPROTEIN"/>
    <property type="match status" value="1"/>
</dbReference>
<evidence type="ECO:0000313" key="4">
    <source>
        <dbReference type="Proteomes" id="UP000823927"/>
    </source>
</evidence>
<feature type="signal peptide" evidence="1">
    <location>
        <begin position="1"/>
        <end position="26"/>
    </location>
</feature>